<dbReference type="EMBL" id="JBBBZM010000072">
    <property type="protein sequence ID" value="KAL0635320.1"/>
    <property type="molecule type" value="Genomic_DNA"/>
</dbReference>
<dbReference type="Proteomes" id="UP001447188">
    <property type="component" value="Unassembled WGS sequence"/>
</dbReference>
<protein>
    <submittedName>
        <fullName evidence="2">Uncharacterized protein</fullName>
    </submittedName>
</protein>
<feature type="compositionally biased region" description="Basic and acidic residues" evidence="1">
    <location>
        <begin position="57"/>
        <end position="86"/>
    </location>
</feature>
<accession>A0ABR3GHN5</accession>
<feature type="compositionally biased region" description="Acidic residues" evidence="1">
    <location>
        <begin position="87"/>
        <end position="101"/>
    </location>
</feature>
<organism evidence="2 3">
    <name type="scientific">Discina gigas</name>
    <dbReference type="NCBI Taxonomy" id="1032678"/>
    <lineage>
        <taxon>Eukaryota</taxon>
        <taxon>Fungi</taxon>
        <taxon>Dikarya</taxon>
        <taxon>Ascomycota</taxon>
        <taxon>Pezizomycotina</taxon>
        <taxon>Pezizomycetes</taxon>
        <taxon>Pezizales</taxon>
        <taxon>Discinaceae</taxon>
        <taxon>Discina</taxon>
    </lineage>
</organism>
<feature type="compositionally biased region" description="Low complexity" evidence="1">
    <location>
        <begin position="103"/>
        <end position="118"/>
    </location>
</feature>
<feature type="region of interest" description="Disordered" evidence="1">
    <location>
        <begin position="1"/>
        <end position="127"/>
    </location>
</feature>
<reference evidence="2 3" key="1">
    <citation type="submission" date="2024-02" db="EMBL/GenBank/DDBJ databases">
        <title>Discinaceae phylogenomics.</title>
        <authorList>
            <person name="Dirks A.C."/>
            <person name="James T.Y."/>
        </authorList>
    </citation>
    <scope>NUCLEOTIDE SEQUENCE [LARGE SCALE GENOMIC DNA]</scope>
    <source>
        <strain evidence="2 3">ACD0624</strain>
    </source>
</reference>
<proteinExistence type="predicted"/>
<evidence type="ECO:0000313" key="3">
    <source>
        <dbReference type="Proteomes" id="UP001447188"/>
    </source>
</evidence>
<evidence type="ECO:0000256" key="1">
    <source>
        <dbReference type="SAM" id="MobiDB-lite"/>
    </source>
</evidence>
<comment type="caution">
    <text evidence="2">The sequence shown here is derived from an EMBL/GenBank/DDBJ whole genome shotgun (WGS) entry which is preliminary data.</text>
</comment>
<evidence type="ECO:0000313" key="2">
    <source>
        <dbReference type="EMBL" id="KAL0635320.1"/>
    </source>
</evidence>
<sequence>MASETSQGTASISPPATPPLLLPKASRRRSVAARTVPKCETGAEVGIDAVAAAAPAGDHEKLKKRAESIQEDRESEREQPPETTDKADEDLAEQDQEEENPDATPTTTTTTTATTAAPRKMSSRSRARIKDLEAAIATLQKQRREMMEDIDLYKLDIVGFKKDLARRDAHLHDLQFSPEIDAARAAHARTIEDLRAHRASANAVVARRDAEIARLETVVAGLKLSISANTRVEEAVGDEVFRDSWGRIGYDVMNWCLANGAVKGGAVDMQKLDDATREELLNTVPAYEKLIKGGHRVHVVQSLVAARLIREVFGGWFLGLSPERDNLLRELEKDLAETCRIPPFPPPMFRAFRLPEEVSNKHP</sequence>
<feature type="compositionally biased region" description="Low complexity" evidence="1">
    <location>
        <begin position="42"/>
        <end position="56"/>
    </location>
</feature>
<keyword evidence="3" id="KW-1185">Reference proteome</keyword>
<gene>
    <name evidence="2" type="ORF">Q9L58_005710</name>
</gene>
<name>A0ABR3GHN5_9PEZI</name>